<dbReference type="InterPro" id="IPR041471">
    <property type="entry name" value="UvrB_inter"/>
</dbReference>
<evidence type="ECO:0000259" key="14">
    <source>
        <dbReference type="PROSITE" id="PS50151"/>
    </source>
</evidence>
<dbReference type="InterPro" id="IPR001943">
    <property type="entry name" value="UVR_dom"/>
</dbReference>
<dbReference type="PROSITE" id="PS51192">
    <property type="entry name" value="HELICASE_ATP_BIND_1"/>
    <property type="match status" value="1"/>
</dbReference>
<dbReference type="EMBL" id="MHNI01000013">
    <property type="protein sequence ID" value="OGZ42815.1"/>
    <property type="molecule type" value="Genomic_DNA"/>
</dbReference>
<feature type="domain" description="UVR" evidence="14">
    <location>
        <begin position="628"/>
        <end position="660"/>
    </location>
</feature>
<feature type="domain" description="Helicase ATP-binding" evidence="15">
    <location>
        <begin position="26"/>
        <end position="181"/>
    </location>
</feature>
<protein>
    <recommendedName>
        <fullName evidence="11 12">UvrABC system protein B</fullName>
    </recommendedName>
</protein>
<keyword evidence="4" id="KW-0547">Nucleotide-binding</keyword>
<dbReference type="NCBIfam" id="NF003673">
    <property type="entry name" value="PRK05298.1"/>
    <property type="match status" value="1"/>
</dbReference>
<dbReference type="Pfam" id="PF00271">
    <property type="entry name" value="Helicase_C"/>
    <property type="match status" value="1"/>
</dbReference>
<evidence type="ECO:0000256" key="6">
    <source>
        <dbReference type="ARBA" id="ARBA00022769"/>
    </source>
</evidence>
<dbReference type="InterPro" id="IPR004807">
    <property type="entry name" value="UvrB"/>
</dbReference>
<organism evidence="17 18">
    <name type="scientific">Candidatus Ryanbacteria bacterium RIFCSPHIGHO2_01_45_13</name>
    <dbReference type="NCBI Taxonomy" id="1802112"/>
    <lineage>
        <taxon>Bacteria</taxon>
        <taxon>Candidatus Ryaniibacteriota</taxon>
    </lineage>
</organism>
<keyword evidence="7" id="KW-0067">ATP-binding</keyword>
<dbReference type="SUPFAM" id="SSF46600">
    <property type="entry name" value="C-terminal UvrC-binding domain of UvrB"/>
    <property type="match status" value="1"/>
</dbReference>
<evidence type="ECO:0000256" key="2">
    <source>
        <dbReference type="ARBA" id="ARBA00008533"/>
    </source>
</evidence>
<gene>
    <name evidence="17" type="ORF">A2W41_00665</name>
</gene>
<evidence type="ECO:0000313" key="18">
    <source>
        <dbReference type="Proteomes" id="UP000176700"/>
    </source>
</evidence>
<keyword evidence="6 12" id="KW-0228">DNA excision</keyword>
<dbReference type="Proteomes" id="UP000176700">
    <property type="component" value="Unassembled WGS sequence"/>
</dbReference>
<dbReference type="GO" id="GO:0009432">
    <property type="term" value="P:SOS response"/>
    <property type="evidence" value="ECO:0007669"/>
    <property type="project" value="UniProtKB-KW"/>
</dbReference>
<dbReference type="InterPro" id="IPR001650">
    <property type="entry name" value="Helicase_C-like"/>
</dbReference>
<evidence type="ECO:0000256" key="4">
    <source>
        <dbReference type="ARBA" id="ARBA00022741"/>
    </source>
</evidence>
<dbReference type="PROSITE" id="PS51194">
    <property type="entry name" value="HELICASE_CTER"/>
    <property type="match status" value="1"/>
</dbReference>
<dbReference type="Pfam" id="PF17757">
    <property type="entry name" value="UvrB_inter"/>
    <property type="match status" value="1"/>
</dbReference>
<evidence type="ECO:0000259" key="16">
    <source>
        <dbReference type="PROSITE" id="PS51194"/>
    </source>
</evidence>
<evidence type="ECO:0000256" key="9">
    <source>
        <dbReference type="ARBA" id="ARBA00023204"/>
    </source>
</evidence>
<dbReference type="PANTHER" id="PTHR24029">
    <property type="entry name" value="UVRABC SYSTEM PROTEIN B"/>
    <property type="match status" value="1"/>
</dbReference>
<keyword evidence="3" id="KW-0963">Cytoplasm</keyword>
<dbReference type="SUPFAM" id="SSF52540">
    <property type="entry name" value="P-loop containing nucleoside triphosphate hydrolases"/>
    <property type="match status" value="2"/>
</dbReference>
<sequence>MNKLFALHSPFKPAGDQPKAIKQLAEGIRSGIKNQTLLGVTGSGKTFTIANVIAQTNKTTLVLSHNKTLAAQLYEELKEFFPQNPVHYFVSYYDYYQPEAYIPSTDTFIEKSASINDFIDQLRHATTASLLSAKNCIVVASVSAIYGLGNPAEYKNMAHEVTVGNTVIRKEFLGALADLQYTRNDIEGAAGTFSVKGDVIEVMSPDGQTRTRIEFHGNTIERITERKNATSYSAATRQQRALFFPNKHFVTPNAALKVAIKNIEKELESRIAELKKEGKAFEAERLHKRTRFDMAMLSETGYSAGIENYSRHLSFRAAGEPPFTLLDYLGDDFLTCIDESHITIPQIRGMYNGDRARKLVLVENGFRLKSALDNRPLTFEEFEKKIGQTIYISATPAQYELARGPVIEQLVRPTGLLDPTVEILPTKHQIRDAIEETQKLIHKNERALLIALTKRNAEDIADYMKQKGIRVAWLHSDIETLERPEILRDLRKGTYDVLVGVNLLREGLDLPEVSLVCILDADKEGFLRNKTTLIQTMGRASRHPQGRTIFFADTITDAMKEAMEETARRRAHQQDYNKKHGIIPKALKKAMRPALFGERKRFKKKTLDAQLQELFAKTKKGNQKRSLVALKKEIEAEMLEAAANLEFEKAKELRDLLRTL</sequence>
<dbReference type="InterPro" id="IPR024759">
    <property type="entry name" value="UvrB_YAD/RRR_dom"/>
</dbReference>
<dbReference type="GO" id="GO:0016887">
    <property type="term" value="F:ATP hydrolysis activity"/>
    <property type="evidence" value="ECO:0007669"/>
    <property type="project" value="InterPro"/>
</dbReference>
<dbReference type="Pfam" id="PF02151">
    <property type="entry name" value="UVR"/>
    <property type="match status" value="1"/>
</dbReference>
<dbReference type="NCBIfam" id="TIGR00631">
    <property type="entry name" value="uvrb"/>
    <property type="match status" value="1"/>
</dbReference>
<keyword evidence="13" id="KW-0175">Coiled coil</keyword>
<dbReference type="GO" id="GO:0003677">
    <property type="term" value="F:DNA binding"/>
    <property type="evidence" value="ECO:0007669"/>
    <property type="project" value="InterPro"/>
</dbReference>
<dbReference type="CDD" id="cd17916">
    <property type="entry name" value="DEXHc_UvrB"/>
    <property type="match status" value="1"/>
</dbReference>
<dbReference type="Pfam" id="PF04851">
    <property type="entry name" value="ResIII"/>
    <property type="match status" value="1"/>
</dbReference>
<dbReference type="SMART" id="SM00490">
    <property type="entry name" value="HELICc"/>
    <property type="match status" value="1"/>
</dbReference>
<evidence type="ECO:0000256" key="7">
    <source>
        <dbReference type="ARBA" id="ARBA00022840"/>
    </source>
</evidence>
<dbReference type="GO" id="GO:0009380">
    <property type="term" value="C:excinuclease repair complex"/>
    <property type="evidence" value="ECO:0007669"/>
    <property type="project" value="InterPro"/>
</dbReference>
<dbReference type="GO" id="GO:0004518">
    <property type="term" value="F:nuclease activity"/>
    <property type="evidence" value="ECO:0007669"/>
    <property type="project" value="UniProtKB-KW"/>
</dbReference>
<comment type="caution">
    <text evidence="17">The sequence shown here is derived from an EMBL/GenBank/DDBJ whole genome shotgun (WGS) entry which is preliminary data.</text>
</comment>
<keyword evidence="12" id="KW-0742">SOS response</keyword>
<dbReference type="Gene3D" id="4.10.860.10">
    <property type="entry name" value="UVR domain"/>
    <property type="match status" value="1"/>
</dbReference>
<dbReference type="Pfam" id="PF12344">
    <property type="entry name" value="UvrB"/>
    <property type="match status" value="1"/>
</dbReference>
<evidence type="ECO:0000256" key="10">
    <source>
        <dbReference type="ARBA" id="ARBA00026033"/>
    </source>
</evidence>
<evidence type="ECO:0000256" key="5">
    <source>
        <dbReference type="ARBA" id="ARBA00022763"/>
    </source>
</evidence>
<feature type="domain" description="Helicase C-terminal" evidence="16">
    <location>
        <begin position="429"/>
        <end position="591"/>
    </location>
</feature>
<accession>A0A1G2FXL1</accession>
<keyword evidence="9 12" id="KW-0234">DNA repair</keyword>
<keyword evidence="5 12" id="KW-0227">DNA damage</keyword>
<dbReference type="PANTHER" id="PTHR24029:SF0">
    <property type="entry name" value="UVRABC SYSTEM PROTEIN B"/>
    <property type="match status" value="1"/>
</dbReference>
<dbReference type="GO" id="GO:0005524">
    <property type="term" value="F:ATP binding"/>
    <property type="evidence" value="ECO:0007669"/>
    <property type="project" value="UniProtKB-KW"/>
</dbReference>
<dbReference type="GO" id="GO:0005737">
    <property type="term" value="C:cytoplasm"/>
    <property type="evidence" value="ECO:0007669"/>
    <property type="project" value="UniProtKB-SubCell"/>
</dbReference>
<evidence type="ECO:0000256" key="8">
    <source>
        <dbReference type="ARBA" id="ARBA00022881"/>
    </source>
</evidence>
<dbReference type="Gene3D" id="3.40.50.300">
    <property type="entry name" value="P-loop containing nucleotide triphosphate hydrolases"/>
    <property type="match status" value="3"/>
</dbReference>
<evidence type="ECO:0000256" key="3">
    <source>
        <dbReference type="ARBA" id="ARBA00022490"/>
    </source>
</evidence>
<comment type="similarity">
    <text evidence="2 12">Belongs to the UvrB family.</text>
</comment>
<name>A0A1G2FXL1_9BACT</name>
<dbReference type="InterPro" id="IPR006935">
    <property type="entry name" value="Helicase/UvrB_N"/>
</dbReference>
<reference evidence="17 18" key="1">
    <citation type="journal article" date="2016" name="Nat. Commun.">
        <title>Thousands of microbial genomes shed light on interconnected biogeochemical processes in an aquifer system.</title>
        <authorList>
            <person name="Anantharaman K."/>
            <person name="Brown C.T."/>
            <person name="Hug L.A."/>
            <person name="Sharon I."/>
            <person name="Castelle C.J."/>
            <person name="Probst A.J."/>
            <person name="Thomas B.C."/>
            <person name="Singh A."/>
            <person name="Wilkins M.J."/>
            <person name="Karaoz U."/>
            <person name="Brodie E.L."/>
            <person name="Williams K.H."/>
            <person name="Hubbard S.S."/>
            <person name="Banfield J.F."/>
        </authorList>
    </citation>
    <scope>NUCLEOTIDE SEQUENCE [LARGE SCALE GENOMIC DNA]</scope>
</reference>
<dbReference type="InterPro" id="IPR027417">
    <property type="entry name" value="P-loop_NTPase"/>
</dbReference>
<comment type="subcellular location">
    <subcellularLocation>
        <location evidence="1 12">Cytoplasm</location>
    </subcellularLocation>
</comment>
<feature type="coiled-coil region" evidence="13">
    <location>
        <begin position="253"/>
        <end position="284"/>
    </location>
</feature>
<dbReference type="SMART" id="SM00487">
    <property type="entry name" value="DEXDc"/>
    <property type="match status" value="1"/>
</dbReference>
<keyword evidence="8 12" id="KW-0267">Excision nuclease</keyword>
<evidence type="ECO:0000313" key="17">
    <source>
        <dbReference type="EMBL" id="OGZ42815.1"/>
    </source>
</evidence>
<dbReference type="AlphaFoldDB" id="A0A1G2FXL1"/>
<dbReference type="InterPro" id="IPR014001">
    <property type="entry name" value="Helicase_ATP-bd"/>
</dbReference>
<evidence type="ECO:0000256" key="11">
    <source>
        <dbReference type="ARBA" id="ARBA00029504"/>
    </source>
</evidence>
<evidence type="ECO:0000256" key="13">
    <source>
        <dbReference type="SAM" id="Coils"/>
    </source>
</evidence>
<comment type="subunit">
    <text evidence="10 12">Forms a heterotetramer with UvrA during the search for lesions. Interacts with UvrC in an incision complex.</text>
</comment>
<evidence type="ECO:0000259" key="15">
    <source>
        <dbReference type="PROSITE" id="PS51192"/>
    </source>
</evidence>
<evidence type="ECO:0000256" key="1">
    <source>
        <dbReference type="ARBA" id="ARBA00004496"/>
    </source>
</evidence>
<proteinExistence type="inferred from homology"/>
<dbReference type="InterPro" id="IPR036876">
    <property type="entry name" value="UVR_dom_sf"/>
</dbReference>
<dbReference type="PROSITE" id="PS50151">
    <property type="entry name" value="UVR"/>
    <property type="match status" value="1"/>
</dbReference>
<dbReference type="GO" id="GO:0006289">
    <property type="term" value="P:nucleotide-excision repair"/>
    <property type="evidence" value="ECO:0007669"/>
    <property type="project" value="InterPro"/>
</dbReference>
<evidence type="ECO:0000256" key="12">
    <source>
        <dbReference type="RuleBase" id="RU003587"/>
    </source>
</evidence>